<proteinExistence type="predicted"/>
<dbReference type="EMBL" id="LR828257">
    <property type="protein sequence ID" value="CAD0331190.1"/>
    <property type="molecule type" value="Genomic_DNA"/>
</dbReference>
<keyword evidence="3" id="KW-1185">Reference proteome</keyword>
<dbReference type="EMBL" id="LR828257">
    <property type="protein sequence ID" value="CAD0331181.1"/>
    <property type="molecule type" value="Genomic_DNA"/>
</dbReference>
<dbReference type="EMBL" id="LR828258">
    <property type="protein sequence ID" value="CAD0363513.1"/>
    <property type="molecule type" value="Genomic_DNA"/>
</dbReference>
<keyword evidence="2" id="KW-0614">Plasmid</keyword>
<sequence>MDPFEGVVLDYLRADRALFVSSQCCIGLPWGGQSEHRVRTDVAG</sequence>
<dbReference type="Proteomes" id="UP000515406">
    <property type="component" value="Chromosome"/>
</dbReference>
<organism evidence="1 3">
    <name type="scientific">Xanthomonas hortorum pv. vitians</name>
    <dbReference type="NCBI Taxonomy" id="83224"/>
    <lineage>
        <taxon>Bacteria</taxon>
        <taxon>Pseudomonadati</taxon>
        <taxon>Pseudomonadota</taxon>
        <taxon>Gammaproteobacteria</taxon>
        <taxon>Lysobacterales</taxon>
        <taxon>Lysobacteraceae</taxon>
        <taxon>Xanthomonas</taxon>
    </lineage>
</organism>
<gene>
    <name evidence="1" type="ORF">CFBP498_21930</name>
    <name evidence="2" type="ORF">CFBP498_48880</name>
</gene>
<evidence type="ECO:0000313" key="1">
    <source>
        <dbReference type="EMBL" id="CAD0331190.1"/>
    </source>
</evidence>
<evidence type="ECO:0000313" key="3">
    <source>
        <dbReference type="Proteomes" id="UP000515406"/>
    </source>
</evidence>
<dbReference type="Proteomes" id="UP000515406">
    <property type="component" value="Plasmid CFBP498_p224"/>
</dbReference>
<reference evidence="1 3" key="1">
    <citation type="submission" date="2020-07" db="EMBL/GenBank/DDBJ databases">
        <authorList>
            <person name="Pothier F. J."/>
        </authorList>
    </citation>
    <scope>NUCLEOTIDE SEQUENCE [LARGE SCALE GENOMIC DNA]</scope>
    <source>
        <strain evidence="1 3">CFBP 498</strain>
        <plasmid evidence="2 3">CFBP498_p224</plasmid>
    </source>
</reference>
<geneLocation type="plasmid" evidence="2 3">
    <name>CFBP498_p224</name>
</geneLocation>
<name>A0A6V7DAZ1_9XANT</name>
<dbReference type="AlphaFoldDB" id="A0A6V7DAZ1"/>
<protein>
    <submittedName>
        <fullName evidence="1">Uncharacterized protein</fullName>
    </submittedName>
</protein>
<dbReference type="EMBL" id="LR828258">
    <property type="protein sequence ID" value="CAD0363516.1"/>
    <property type="molecule type" value="Genomic_DNA"/>
</dbReference>
<accession>A0A6V7DAZ1</accession>
<evidence type="ECO:0000313" key="2">
    <source>
        <dbReference type="EMBL" id="CAD0363513.1"/>
    </source>
</evidence>